<dbReference type="GO" id="GO:0000978">
    <property type="term" value="F:RNA polymerase II cis-regulatory region sequence-specific DNA binding"/>
    <property type="evidence" value="ECO:0007669"/>
    <property type="project" value="TreeGrafter"/>
</dbReference>
<sequence length="234" mass="26744">MSVSSDTSGSVPGSPIELEPEPETICRWQGCNQDLFTLDNLVHHIHNGHIGNRRPKYTCEWDDCPRKGLVQTSRFALIAHLRSHTGEKPFICSIPECDRSFTRSDALAKHMRTVHEADTLRPSDPIPKAHPMHPQNVANAMVQSAREARAQQQQQQGTGVPNENMENWLDAAAMPKSPHDMYHLQKLKLQWVKEERLMLMKHLENVNLKSEQAHNEKEKALDKLVQYVDPSIRR</sequence>
<name>A0AAE9WF00_9SCHI</name>
<dbReference type="FunFam" id="3.30.160.60:FF:000201">
    <property type="entry name" value="C2H2 finger domain protein (Gli3)"/>
    <property type="match status" value="1"/>
</dbReference>
<keyword evidence="10" id="KW-1185">Reference proteome</keyword>
<dbReference type="SUPFAM" id="SSF57667">
    <property type="entry name" value="beta-beta-alpha zinc fingers"/>
    <property type="match status" value="2"/>
</dbReference>
<keyword evidence="5" id="KW-0862">Zinc</keyword>
<dbReference type="PANTHER" id="PTHR45718">
    <property type="entry name" value="TRANSCRIPTIONAL ACTIVATOR CUBITUS INTERRUPTUS"/>
    <property type="match status" value="1"/>
</dbReference>
<evidence type="ECO:0000256" key="2">
    <source>
        <dbReference type="ARBA" id="ARBA00022723"/>
    </source>
</evidence>
<dbReference type="KEGG" id="som:SOMG_03775"/>
<dbReference type="InterPro" id="IPR043359">
    <property type="entry name" value="GLI-like"/>
</dbReference>
<dbReference type="InterPro" id="IPR036236">
    <property type="entry name" value="Znf_C2H2_sf"/>
</dbReference>
<keyword evidence="2" id="KW-0479">Metal-binding</keyword>
<evidence type="ECO:0000256" key="7">
    <source>
        <dbReference type="PROSITE-ProRule" id="PRU00042"/>
    </source>
</evidence>
<keyword evidence="3" id="KW-0677">Repeat</keyword>
<keyword evidence="4 7" id="KW-0863">Zinc-finger</keyword>
<organism evidence="9 10">
    <name type="scientific">Schizosaccharomyces osmophilus</name>
    <dbReference type="NCBI Taxonomy" id="2545709"/>
    <lineage>
        <taxon>Eukaryota</taxon>
        <taxon>Fungi</taxon>
        <taxon>Dikarya</taxon>
        <taxon>Ascomycota</taxon>
        <taxon>Taphrinomycotina</taxon>
        <taxon>Schizosaccharomycetes</taxon>
        <taxon>Schizosaccharomycetales</taxon>
        <taxon>Schizosaccharomycetaceae</taxon>
        <taxon>Schizosaccharomyces</taxon>
    </lineage>
</organism>
<dbReference type="Pfam" id="PF23561">
    <property type="entry name" value="zf-C2H2_15"/>
    <property type="match status" value="1"/>
</dbReference>
<evidence type="ECO:0000256" key="3">
    <source>
        <dbReference type="ARBA" id="ARBA00022737"/>
    </source>
</evidence>
<dbReference type="AlphaFoldDB" id="A0AAE9WF00"/>
<evidence type="ECO:0000256" key="4">
    <source>
        <dbReference type="ARBA" id="ARBA00022771"/>
    </source>
</evidence>
<dbReference type="FunFam" id="3.30.160.60:FF:000031">
    <property type="entry name" value="GLI family zinc finger 3"/>
    <property type="match status" value="1"/>
</dbReference>
<keyword evidence="6" id="KW-0539">Nucleus</keyword>
<dbReference type="PANTHER" id="PTHR45718:SF4">
    <property type="entry name" value="TRANSCRIPTIONAL ACTIVATOR CUBITUS INTERRUPTUS"/>
    <property type="match status" value="1"/>
</dbReference>
<accession>A0AAE9WF00</accession>
<dbReference type="GO" id="GO:0000981">
    <property type="term" value="F:DNA-binding transcription factor activity, RNA polymerase II-specific"/>
    <property type="evidence" value="ECO:0007669"/>
    <property type="project" value="TreeGrafter"/>
</dbReference>
<evidence type="ECO:0000259" key="8">
    <source>
        <dbReference type="PROSITE" id="PS50157"/>
    </source>
</evidence>
<proteinExistence type="predicted"/>
<dbReference type="Gene3D" id="3.30.160.60">
    <property type="entry name" value="Classic Zinc Finger"/>
    <property type="match status" value="3"/>
</dbReference>
<dbReference type="InterPro" id="IPR056436">
    <property type="entry name" value="Znf-C2H2_ZIC1-5/GLI1-3-like"/>
</dbReference>
<dbReference type="EMBL" id="CP115612">
    <property type="protein sequence ID" value="WBW74548.1"/>
    <property type="molecule type" value="Genomic_DNA"/>
</dbReference>
<reference evidence="9 10" key="1">
    <citation type="journal article" date="2023" name="G3 (Bethesda)">
        <title>A high-quality reference genome for the fission yeast Schizosaccharomyces osmophilus.</title>
        <authorList>
            <person name="Jia G.S."/>
            <person name="Zhang W.C."/>
            <person name="Liang Y."/>
            <person name="Liu X.H."/>
            <person name="Rhind N."/>
            <person name="Pidoux A."/>
            <person name="Brysch-Herzberg M."/>
            <person name="Du L.L."/>
        </authorList>
    </citation>
    <scope>NUCLEOTIDE SEQUENCE [LARGE SCALE GENOMIC DNA]</scope>
    <source>
        <strain evidence="9 10">CBS 15793</strain>
    </source>
</reference>
<evidence type="ECO:0000313" key="10">
    <source>
        <dbReference type="Proteomes" id="UP001212411"/>
    </source>
</evidence>
<dbReference type="GeneID" id="80877253"/>
<protein>
    <submittedName>
        <fullName evidence="9">Ino80 complex subunit Iec1</fullName>
    </submittedName>
</protein>
<dbReference type="InterPro" id="IPR013087">
    <property type="entry name" value="Znf_C2H2_type"/>
</dbReference>
<dbReference type="SMART" id="SM00355">
    <property type="entry name" value="ZnF_C2H2"/>
    <property type="match status" value="3"/>
</dbReference>
<dbReference type="Proteomes" id="UP001212411">
    <property type="component" value="Chromosome 2"/>
</dbReference>
<feature type="domain" description="C2H2-type" evidence="8">
    <location>
        <begin position="90"/>
        <end position="120"/>
    </location>
</feature>
<gene>
    <name evidence="9" type="primary">iec1</name>
    <name evidence="9" type="ORF">SOMG_03775</name>
</gene>
<evidence type="ECO:0000256" key="5">
    <source>
        <dbReference type="ARBA" id="ARBA00022833"/>
    </source>
</evidence>
<dbReference type="GO" id="GO:0008270">
    <property type="term" value="F:zinc ion binding"/>
    <property type="evidence" value="ECO:0007669"/>
    <property type="project" value="UniProtKB-KW"/>
</dbReference>
<evidence type="ECO:0000256" key="1">
    <source>
        <dbReference type="ARBA" id="ARBA00004123"/>
    </source>
</evidence>
<dbReference type="GO" id="GO:0005634">
    <property type="term" value="C:nucleus"/>
    <property type="evidence" value="ECO:0007669"/>
    <property type="project" value="UniProtKB-SubCell"/>
</dbReference>
<dbReference type="PROSITE" id="PS00028">
    <property type="entry name" value="ZINC_FINGER_C2H2_1"/>
    <property type="match status" value="2"/>
</dbReference>
<comment type="subcellular location">
    <subcellularLocation>
        <location evidence="1">Nucleus</location>
    </subcellularLocation>
</comment>
<feature type="domain" description="C2H2-type" evidence="8">
    <location>
        <begin position="57"/>
        <end position="89"/>
    </location>
</feature>
<evidence type="ECO:0000256" key="6">
    <source>
        <dbReference type="ARBA" id="ARBA00023242"/>
    </source>
</evidence>
<evidence type="ECO:0000313" key="9">
    <source>
        <dbReference type="EMBL" id="WBW74548.1"/>
    </source>
</evidence>
<dbReference type="RefSeq" id="XP_056038791.1">
    <property type="nucleotide sequence ID" value="XM_056182564.1"/>
</dbReference>
<dbReference type="Pfam" id="PF00096">
    <property type="entry name" value="zf-C2H2"/>
    <property type="match status" value="1"/>
</dbReference>
<dbReference type="PROSITE" id="PS50157">
    <property type="entry name" value="ZINC_FINGER_C2H2_2"/>
    <property type="match status" value="2"/>
</dbReference>